<reference evidence="1 2" key="1">
    <citation type="journal article" date="2019" name="Int. J. Syst. Evol. Microbiol.">
        <title>The Global Catalogue of Microorganisms (GCM) 10K type strain sequencing project: providing services to taxonomists for standard genome sequencing and annotation.</title>
        <authorList>
            <consortium name="The Broad Institute Genomics Platform"/>
            <consortium name="The Broad Institute Genome Sequencing Center for Infectious Disease"/>
            <person name="Wu L."/>
            <person name="Ma J."/>
        </authorList>
    </citation>
    <scope>NUCLEOTIDE SEQUENCE [LARGE SCALE GENOMIC DNA]</scope>
    <source>
        <strain evidence="1 2">JCM 15134</strain>
    </source>
</reference>
<dbReference type="Proteomes" id="UP001499915">
    <property type="component" value="Unassembled WGS sequence"/>
</dbReference>
<proteinExistence type="predicted"/>
<organism evidence="1 2">
    <name type="scientific">Marinobacterium maritimum</name>
    <dbReference type="NCBI Taxonomy" id="500162"/>
    <lineage>
        <taxon>Bacteria</taxon>
        <taxon>Pseudomonadati</taxon>
        <taxon>Pseudomonadota</taxon>
        <taxon>Gammaproteobacteria</taxon>
        <taxon>Oceanospirillales</taxon>
        <taxon>Oceanospirillaceae</taxon>
        <taxon>Marinobacterium</taxon>
    </lineage>
</organism>
<evidence type="ECO:0000313" key="1">
    <source>
        <dbReference type="EMBL" id="GAA0696991.1"/>
    </source>
</evidence>
<comment type="caution">
    <text evidence="1">The sequence shown here is derived from an EMBL/GenBank/DDBJ whole genome shotgun (WGS) entry which is preliminary data.</text>
</comment>
<dbReference type="EMBL" id="BAAAET010000003">
    <property type="protein sequence ID" value="GAA0696991.1"/>
    <property type="molecule type" value="Genomic_DNA"/>
</dbReference>
<gene>
    <name evidence="1" type="ORF">GCM10009104_26400</name>
</gene>
<evidence type="ECO:0000313" key="2">
    <source>
        <dbReference type="Proteomes" id="UP001499915"/>
    </source>
</evidence>
<dbReference type="PROSITE" id="PS51257">
    <property type="entry name" value="PROKAR_LIPOPROTEIN"/>
    <property type="match status" value="1"/>
</dbReference>
<keyword evidence="2" id="KW-1185">Reference proteome</keyword>
<sequence length="48" mass="5284">MRNHWAVRLGSLLLVVVVLVGCSREPERYDFEEAIASTPAPLCLGTTL</sequence>
<dbReference type="RefSeq" id="WP_343806698.1">
    <property type="nucleotide sequence ID" value="NZ_BAAAET010000003.1"/>
</dbReference>
<accession>A0ABN1I8D9</accession>
<name>A0ABN1I8D9_9GAMM</name>
<protein>
    <recommendedName>
        <fullName evidence="3">Lipoprotein</fullName>
    </recommendedName>
</protein>
<evidence type="ECO:0008006" key="3">
    <source>
        <dbReference type="Google" id="ProtNLM"/>
    </source>
</evidence>